<dbReference type="RefSeq" id="XP_024892272.1">
    <property type="nucleotide sequence ID" value="XM_025036504.1"/>
</dbReference>
<dbReference type="PANTHER" id="PTHR33053">
    <property type="entry name" value="PROTEIN, PUTATIVE-RELATED"/>
    <property type="match status" value="1"/>
</dbReference>
<dbReference type="OrthoDB" id="7612567at2759"/>
<gene>
    <name evidence="2" type="primary">LOC112467738</name>
</gene>
<proteinExistence type="predicted"/>
<accession>A0A6J1RBZ0</accession>
<evidence type="ECO:0000313" key="2">
    <source>
        <dbReference type="RefSeq" id="XP_024892272.1"/>
    </source>
</evidence>
<reference evidence="2" key="1">
    <citation type="submission" date="2025-08" db="UniProtKB">
        <authorList>
            <consortium name="RefSeq"/>
        </authorList>
    </citation>
    <scope>IDENTIFICATION</scope>
    <source>
        <tissue evidence="2">Whole body</tissue>
    </source>
</reference>
<sequence length="414" mass="47945">MLYICDAPARQYLKRIVGHASYNACERCRQSGDYIFNRMCYATKIIGLRSDEDFIHQSDPDHHVGVSPLLRLNLKMVSQFVLDPFHLVLEGVVKRYLQFILKGTKSGMRLRGESILELSRRLVELRKHIPWEFARKPVGLEQLGKWKGTQLRFFLLYGGCVVLKDIVAETFYKLFLMLQIAITIFSVQKFIDDENFFLFARDLITQFVILSSNKGVFEEKFCVYNVHGLLHLHEDVKRYGEISNISAFPFESYLGIFKQMLRSPTKPAQELLRRLAERDFLNDFSKRAADFQSHLTPKNAVHGTNNYKTLTSSLFTLSSVHRRDSYFQYKGGVAFVCSIQKLKSGDVVIVANICDTNRNFFDYPCKSSYFGIYNLDDMKWTQRNVVIPVDAVTTKYVVLPYKNDNIAIPLLHLF</sequence>
<dbReference type="Proteomes" id="UP000504618">
    <property type="component" value="Unplaced"/>
</dbReference>
<keyword evidence="1" id="KW-1185">Reference proteome</keyword>
<dbReference type="AlphaFoldDB" id="A0A6J1RBZ0"/>
<evidence type="ECO:0000313" key="1">
    <source>
        <dbReference type="Proteomes" id="UP000504618"/>
    </source>
</evidence>
<dbReference type="GeneID" id="112467738"/>
<organism evidence="1 2">
    <name type="scientific">Temnothorax curvispinosus</name>
    <dbReference type="NCBI Taxonomy" id="300111"/>
    <lineage>
        <taxon>Eukaryota</taxon>
        <taxon>Metazoa</taxon>
        <taxon>Ecdysozoa</taxon>
        <taxon>Arthropoda</taxon>
        <taxon>Hexapoda</taxon>
        <taxon>Insecta</taxon>
        <taxon>Pterygota</taxon>
        <taxon>Neoptera</taxon>
        <taxon>Endopterygota</taxon>
        <taxon>Hymenoptera</taxon>
        <taxon>Apocrita</taxon>
        <taxon>Aculeata</taxon>
        <taxon>Formicoidea</taxon>
        <taxon>Formicidae</taxon>
        <taxon>Myrmicinae</taxon>
        <taxon>Temnothorax</taxon>
    </lineage>
</organism>
<name>A0A6J1RBZ0_9HYME</name>
<dbReference type="PANTHER" id="PTHR33053:SF24">
    <property type="entry name" value="TRANSPOSASE DOMAIN-CONTAINING PROTEIN"/>
    <property type="match status" value="1"/>
</dbReference>
<protein>
    <submittedName>
        <fullName evidence="2">Uncharacterized protein LOC112467738</fullName>
    </submittedName>
</protein>